<name>A0A0D2LAL1_HYPSF</name>
<evidence type="ECO:0000313" key="4">
    <source>
        <dbReference type="EMBL" id="KJA24252.1"/>
    </source>
</evidence>
<keyword evidence="5" id="KW-1185">Reference proteome</keyword>
<dbReference type="InterPro" id="IPR016169">
    <property type="entry name" value="FAD-bd_PCMH_sub2"/>
</dbReference>
<dbReference type="InterPro" id="IPR050432">
    <property type="entry name" value="FAD-linked_Oxidoreductases_BP"/>
</dbReference>
<evidence type="ECO:0000259" key="3">
    <source>
        <dbReference type="PROSITE" id="PS51387"/>
    </source>
</evidence>
<sequence length="576" mass="63212">MSVSSSSVSGYSLPALAQSPLSLPIPPWDALNATVGGRLHRGEPYAKACFASYNGVAVGWDVEVCKKVQSEYFDAHLPRADRFGGYASTQFEMCMATGEHCHLDWLDPANPRAFAAGRECRQGSVAPFYIDVRGADDVIAAYEFSKREGVALTIKNTGHDFVGRSSGPDSLSLWVHNMKYITHDTNFVAERCDMAQAGDSVLTFGAGIQFDDILQFTDERDLQFVGGSDQSVGAAGGWTQGGGHSPLTPSYGMGADRTLQYKIVTPDGVFRTVNACQNQDLFFALRGGGGGTFGVVLEATMLVSPKESFWMANINWPVDSENLKFVLGLFLDNITAFAENGWGGYLTPSLGNLILIAPSKRVEEATAVEDIHPLIDLTMNLGGKSAVSEIPTYNTWFRGWVNGTLGSQDPIGLPIVLTSRLIPAQNHETAEGRQELLDALLSAFDNSAFAQVHITTPYGFKGESGVDTSVNPIWKDALYQVILVNSWFWDSKPEDRQQAFDASTKAVNFLREITPASGAYVNEADVYEPNWQESFWGEHYPRLLDIKEKYDPNHLLDCWHCVGWKGAEDPRFKCYL</sequence>
<dbReference type="InterPro" id="IPR036318">
    <property type="entry name" value="FAD-bd_PCMH-like_sf"/>
</dbReference>
<proteinExistence type="inferred from homology"/>
<evidence type="ECO:0000313" key="5">
    <source>
        <dbReference type="Proteomes" id="UP000054270"/>
    </source>
</evidence>
<keyword evidence="2" id="KW-0560">Oxidoreductase</keyword>
<evidence type="ECO:0000256" key="2">
    <source>
        <dbReference type="ARBA" id="ARBA00023002"/>
    </source>
</evidence>
<evidence type="ECO:0000256" key="1">
    <source>
        <dbReference type="ARBA" id="ARBA00005466"/>
    </source>
</evidence>
<dbReference type="Pfam" id="PF08031">
    <property type="entry name" value="BBE"/>
    <property type="match status" value="1"/>
</dbReference>
<protein>
    <recommendedName>
        <fullName evidence="3">FAD-binding PCMH-type domain-containing protein</fullName>
    </recommendedName>
</protein>
<gene>
    <name evidence="4" type="ORF">HYPSUDRAFT_214704</name>
</gene>
<dbReference type="GO" id="GO:0016491">
    <property type="term" value="F:oxidoreductase activity"/>
    <property type="evidence" value="ECO:0007669"/>
    <property type="project" value="UniProtKB-KW"/>
</dbReference>
<dbReference type="GO" id="GO:0071949">
    <property type="term" value="F:FAD binding"/>
    <property type="evidence" value="ECO:0007669"/>
    <property type="project" value="InterPro"/>
</dbReference>
<dbReference type="InterPro" id="IPR006094">
    <property type="entry name" value="Oxid_FAD_bind_N"/>
</dbReference>
<dbReference type="InterPro" id="IPR012951">
    <property type="entry name" value="BBE"/>
</dbReference>
<organism evidence="4 5">
    <name type="scientific">Hypholoma sublateritium (strain FD-334 SS-4)</name>
    <dbReference type="NCBI Taxonomy" id="945553"/>
    <lineage>
        <taxon>Eukaryota</taxon>
        <taxon>Fungi</taxon>
        <taxon>Dikarya</taxon>
        <taxon>Basidiomycota</taxon>
        <taxon>Agaricomycotina</taxon>
        <taxon>Agaricomycetes</taxon>
        <taxon>Agaricomycetidae</taxon>
        <taxon>Agaricales</taxon>
        <taxon>Agaricineae</taxon>
        <taxon>Strophariaceae</taxon>
        <taxon>Hypholoma</taxon>
    </lineage>
</organism>
<dbReference type="STRING" id="945553.A0A0D2LAL1"/>
<dbReference type="Gene3D" id="3.30.465.10">
    <property type="match status" value="2"/>
</dbReference>
<dbReference type="PANTHER" id="PTHR13878">
    <property type="entry name" value="GULONOLACTONE OXIDASE"/>
    <property type="match status" value="1"/>
</dbReference>
<comment type="similarity">
    <text evidence="1">Belongs to the oxygen-dependent FAD-linked oxidoreductase family.</text>
</comment>
<dbReference type="Gene3D" id="3.40.462.20">
    <property type="match status" value="1"/>
</dbReference>
<dbReference type="PROSITE" id="PS51387">
    <property type="entry name" value="FAD_PCMH"/>
    <property type="match status" value="1"/>
</dbReference>
<feature type="domain" description="FAD-binding PCMH-type" evidence="3">
    <location>
        <begin position="122"/>
        <end position="306"/>
    </location>
</feature>
<dbReference type="InterPro" id="IPR016166">
    <property type="entry name" value="FAD-bd_PCMH"/>
</dbReference>
<dbReference type="Proteomes" id="UP000054270">
    <property type="component" value="Unassembled WGS sequence"/>
</dbReference>
<dbReference type="PANTHER" id="PTHR13878:SF91">
    <property type="entry name" value="FAD BINDING DOMAIN PROTEIN (AFU_ORTHOLOGUE AFUA_6G12070)-RELATED"/>
    <property type="match status" value="1"/>
</dbReference>
<dbReference type="OMA" id="RTVNACQ"/>
<dbReference type="SUPFAM" id="SSF56176">
    <property type="entry name" value="FAD-binding/transporter-associated domain-like"/>
    <property type="match status" value="1"/>
</dbReference>
<dbReference type="EMBL" id="KN817538">
    <property type="protein sequence ID" value="KJA24252.1"/>
    <property type="molecule type" value="Genomic_DNA"/>
</dbReference>
<dbReference type="OrthoDB" id="9983560at2759"/>
<dbReference type="Pfam" id="PF01565">
    <property type="entry name" value="FAD_binding_4"/>
    <property type="match status" value="1"/>
</dbReference>
<dbReference type="AlphaFoldDB" id="A0A0D2LAL1"/>
<reference evidence="5" key="1">
    <citation type="submission" date="2014-04" db="EMBL/GenBank/DDBJ databases">
        <title>Evolutionary Origins and Diversification of the Mycorrhizal Mutualists.</title>
        <authorList>
            <consortium name="DOE Joint Genome Institute"/>
            <consortium name="Mycorrhizal Genomics Consortium"/>
            <person name="Kohler A."/>
            <person name="Kuo A."/>
            <person name="Nagy L.G."/>
            <person name="Floudas D."/>
            <person name="Copeland A."/>
            <person name="Barry K.W."/>
            <person name="Cichocki N."/>
            <person name="Veneault-Fourrey C."/>
            <person name="LaButti K."/>
            <person name="Lindquist E.A."/>
            <person name="Lipzen A."/>
            <person name="Lundell T."/>
            <person name="Morin E."/>
            <person name="Murat C."/>
            <person name="Riley R."/>
            <person name="Ohm R."/>
            <person name="Sun H."/>
            <person name="Tunlid A."/>
            <person name="Henrissat B."/>
            <person name="Grigoriev I.V."/>
            <person name="Hibbett D.S."/>
            <person name="Martin F."/>
        </authorList>
    </citation>
    <scope>NUCLEOTIDE SEQUENCE [LARGE SCALE GENOMIC DNA]</scope>
    <source>
        <strain evidence="5">FD-334 SS-4</strain>
    </source>
</reference>
<accession>A0A0D2LAL1</accession>